<dbReference type="InterPro" id="IPR013317">
    <property type="entry name" value="DnaA_dom"/>
</dbReference>
<feature type="domain" description="Hda lid" evidence="2">
    <location>
        <begin position="171"/>
        <end position="235"/>
    </location>
</feature>
<dbReference type="Proteomes" id="UP000054693">
    <property type="component" value="Unassembled WGS sequence"/>
</dbReference>
<sequence length="237" mass="26962">MAQKRTIIMNKQLALAIKLNDEATLADFNWGSNKLLQQQLHNILANREDRLLYLWGNIGSGKTHLLQACCQAAHAHSAIYLPLMLLKEWGPQAIEGLEEQELICIDDIDVIAKDPSWEEALFHLYNKIKDMEKSILIISGNQSPTTIPIQLADLRSRLSWGLVIQLMELNDEDKINTLKLHALKRGFDLPESVGQFLLNRCSRNMHDLHNLLNRLDDASLAAQRKITIPFVKDTLNI</sequence>
<dbReference type="AlphaFoldDB" id="A0A0W0ZT10"/>
<name>A0A0W0ZT10_9GAMM</name>
<dbReference type="InterPro" id="IPR055199">
    <property type="entry name" value="Hda_lid"/>
</dbReference>
<dbReference type="PATRIC" id="fig|40335.7.peg.43"/>
<dbReference type="Gene3D" id="3.40.50.300">
    <property type="entry name" value="P-loop containing nucleotide triphosphate hydrolases"/>
    <property type="match status" value="1"/>
</dbReference>
<evidence type="ECO:0000259" key="2">
    <source>
        <dbReference type="Pfam" id="PF22688"/>
    </source>
</evidence>
<evidence type="ECO:0000259" key="1">
    <source>
        <dbReference type="Pfam" id="PF00308"/>
    </source>
</evidence>
<reference evidence="3 4" key="1">
    <citation type="submission" date="2015-11" db="EMBL/GenBank/DDBJ databases">
        <title>Genomic analysis of 38 Legionella species identifies large and diverse effector repertoires.</title>
        <authorList>
            <person name="Burstein D."/>
            <person name="Amaro F."/>
            <person name="Zusman T."/>
            <person name="Lifshitz Z."/>
            <person name="Cohen O."/>
            <person name="Gilbert J.A."/>
            <person name="Pupko T."/>
            <person name="Shuman H.A."/>
            <person name="Segal G."/>
        </authorList>
    </citation>
    <scope>NUCLEOTIDE SEQUENCE [LARGE SCALE GENOMIC DNA]</scope>
    <source>
        <strain evidence="3 4">ATCC 49180</strain>
    </source>
</reference>
<organism evidence="3 4">
    <name type="scientific">Legionella tucsonensis</name>
    <dbReference type="NCBI Taxonomy" id="40335"/>
    <lineage>
        <taxon>Bacteria</taxon>
        <taxon>Pseudomonadati</taxon>
        <taxon>Pseudomonadota</taxon>
        <taxon>Gammaproteobacteria</taxon>
        <taxon>Legionellales</taxon>
        <taxon>Legionellaceae</taxon>
        <taxon>Legionella</taxon>
    </lineage>
</organism>
<dbReference type="Pfam" id="PF22688">
    <property type="entry name" value="Hda_lid"/>
    <property type="match status" value="1"/>
</dbReference>
<dbReference type="NCBIfam" id="TIGR03420">
    <property type="entry name" value="DnaA_homol_Hda"/>
    <property type="match status" value="1"/>
</dbReference>
<dbReference type="PANTHER" id="PTHR30050:SF5">
    <property type="entry name" value="DNAA REGULATORY INACTIVATOR HDA"/>
    <property type="match status" value="1"/>
</dbReference>
<dbReference type="EMBL" id="LNZA01000001">
    <property type="protein sequence ID" value="KTD72196.1"/>
    <property type="molecule type" value="Genomic_DNA"/>
</dbReference>
<dbReference type="STRING" id="40335.Ltuc_0043"/>
<dbReference type="PANTHER" id="PTHR30050">
    <property type="entry name" value="CHROMOSOMAL REPLICATION INITIATOR PROTEIN DNAA"/>
    <property type="match status" value="1"/>
</dbReference>
<keyword evidence="4" id="KW-1185">Reference proteome</keyword>
<protein>
    <submittedName>
        <fullName evidence="3">ATPase regulatory factor involved in DnaA inactivation</fullName>
    </submittedName>
</protein>
<dbReference type="GO" id="GO:0006270">
    <property type="term" value="P:DNA replication initiation"/>
    <property type="evidence" value="ECO:0007669"/>
    <property type="project" value="TreeGrafter"/>
</dbReference>
<evidence type="ECO:0000313" key="4">
    <source>
        <dbReference type="Proteomes" id="UP000054693"/>
    </source>
</evidence>
<dbReference type="SUPFAM" id="SSF52540">
    <property type="entry name" value="P-loop containing nucleoside triphosphate hydrolases"/>
    <property type="match status" value="1"/>
</dbReference>
<comment type="caution">
    <text evidence="3">The sequence shown here is derived from an EMBL/GenBank/DDBJ whole genome shotgun (WGS) entry which is preliminary data.</text>
</comment>
<feature type="domain" description="Chromosomal replication initiator protein DnaA ATPAse" evidence="1">
    <location>
        <begin position="98"/>
        <end position="164"/>
    </location>
</feature>
<dbReference type="InterPro" id="IPR017788">
    <property type="entry name" value="Hda"/>
</dbReference>
<dbReference type="Gene3D" id="1.10.8.60">
    <property type="match status" value="1"/>
</dbReference>
<dbReference type="GO" id="GO:0032297">
    <property type="term" value="P:negative regulation of DNA-templated DNA replication initiation"/>
    <property type="evidence" value="ECO:0007669"/>
    <property type="project" value="InterPro"/>
</dbReference>
<gene>
    <name evidence="3" type="primary">hda</name>
    <name evidence="3" type="ORF">Ltuc_0043</name>
</gene>
<accession>A0A0W0ZT10</accession>
<evidence type="ECO:0000313" key="3">
    <source>
        <dbReference type="EMBL" id="KTD72196.1"/>
    </source>
</evidence>
<dbReference type="Pfam" id="PF00308">
    <property type="entry name" value="Bac_DnaA"/>
    <property type="match status" value="1"/>
</dbReference>
<dbReference type="InterPro" id="IPR027417">
    <property type="entry name" value="P-loop_NTPase"/>
</dbReference>
<proteinExistence type="predicted"/>